<comment type="caution">
    <text evidence="6">The sequence shown here is derived from an EMBL/GenBank/DDBJ whole genome shotgun (WGS) entry which is preliminary data.</text>
</comment>
<evidence type="ECO:0000256" key="1">
    <source>
        <dbReference type="ARBA" id="ARBA00022691"/>
    </source>
</evidence>
<dbReference type="SUPFAM" id="SSF102114">
    <property type="entry name" value="Radical SAM enzymes"/>
    <property type="match status" value="1"/>
</dbReference>
<evidence type="ECO:0000313" key="7">
    <source>
        <dbReference type="Proteomes" id="UP000177230"/>
    </source>
</evidence>
<dbReference type="InterPro" id="IPR058240">
    <property type="entry name" value="rSAM_sf"/>
</dbReference>
<dbReference type="PROSITE" id="PS51918">
    <property type="entry name" value="RADICAL_SAM"/>
    <property type="match status" value="1"/>
</dbReference>
<dbReference type="Pfam" id="PF13186">
    <property type="entry name" value="SPASM"/>
    <property type="match status" value="1"/>
</dbReference>
<proteinExistence type="predicted"/>
<gene>
    <name evidence="6" type="ORF">A2024_01195</name>
</gene>
<keyword evidence="3" id="KW-0408">Iron</keyword>
<accession>A0A1F5R3A2</accession>
<dbReference type="InterPro" id="IPR050377">
    <property type="entry name" value="Radical_SAM_PqqE_MftC-like"/>
</dbReference>
<dbReference type="Proteomes" id="UP000177230">
    <property type="component" value="Unassembled WGS sequence"/>
</dbReference>
<sequence length="350" mass="39473">MFRAWGWPVAMPLNYTISVTTRCNYRCATCRIYQSNLPEMGIEDYRKIFLSLGRSAYWVTFSGGEPFLRDDFKDIVDLCCGSCRPRLVNIPTNGSMPDRTSAVVRALANRYPGINFIVNVSLDSAGEEQNSIRGSGDAWRNAVSTIEALKKAQPANLLIGIGTVISKSNLDGFLERRKDLAQLGAGSMVAEVAENRAELLNRDMDITPSPEEYKPIADHLIKEIDFNRKRGWAAIAQSFRRQYYQYVYQVLKGQGGLPCYSGYASVQIMPDGAVWGCCIRGDEMGRLSDHDYDFKKLWRSGQARQIRRQIKSRKCACPLANASYTNMTFDVRTSLRVLSDLLVNVLRIRK</sequence>
<dbReference type="EMBL" id="MFFM01000046">
    <property type="protein sequence ID" value="OGF08945.1"/>
    <property type="molecule type" value="Genomic_DNA"/>
</dbReference>
<name>A0A1F5R3A2_9BACT</name>
<dbReference type="SFLD" id="SFLDG01067">
    <property type="entry name" value="SPASM/twitch_domain_containing"/>
    <property type="match status" value="1"/>
</dbReference>
<dbReference type="CDD" id="cd01335">
    <property type="entry name" value="Radical_SAM"/>
    <property type="match status" value="1"/>
</dbReference>
<reference evidence="6 7" key="1">
    <citation type="journal article" date="2016" name="Nat. Commun.">
        <title>Thousands of microbial genomes shed light on interconnected biogeochemical processes in an aquifer system.</title>
        <authorList>
            <person name="Anantharaman K."/>
            <person name="Brown C.T."/>
            <person name="Hug L.A."/>
            <person name="Sharon I."/>
            <person name="Castelle C.J."/>
            <person name="Probst A.J."/>
            <person name="Thomas B.C."/>
            <person name="Singh A."/>
            <person name="Wilkins M.J."/>
            <person name="Karaoz U."/>
            <person name="Brodie E.L."/>
            <person name="Williams K.H."/>
            <person name="Hubbard S.S."/>
            <person name="Banfield J.F."/>
        </authorList>
    </citation>
    <scope>NUCLEOTIDE SEQUENCE [LARGE SCALE GENOMIC DNA]</scope>
</reference>
<evidence type="ECO:0000256" key="2">
    <source>
        <dbReference type="ARBA" id="ARBA00022723"/>
    </source>
</evidence>
<dbReference type="GO" id="GO:0051536">
    <property type="term" value="F:iron-sulfur cluster binding"/>
    <property type="evidence" value="ECO:0007669"/>
    <property type="project" value="UniProtKB-KW"/>
</dbReference>
<dbReference type="Pfam" id="PF04055">
    <property type="entry name" value="Radical_SAM"/>
    <property type="match status" value="1"/>
</dbReference>
<evidence type="ECO:0000259" key="5">
    <source>
        <dbReference type="PROSITE" id="PS51918"/>
    </source>
</evidence>
<feature type="domain" description="Radical SAM core" evidence="5">
    <location>
        <begin position="9"/>
        <end position="242"/>
    </location>
</feature>
<dbReference type="SFLD" id="SFLDS00029">
    <property type="entry name" value="Radical_SAM"/>
    <property type="match status" value="1"/>
</dbReference>
<evidence type="ECO:0000256" key="4">
    <source>
        <dbReference type="ARBA" id="ARBA00023014"/>
    </source>
</evidence>
<dbReference type="CDD" id="cd21109">
    <property type="entry name" value="SPASM"/>
    <property type="match status" value="1"/>
</dbReference>
<dbReference type="Gene3D" id="3.20.20.70">
    <property type="entry name" value="Aldolase class I"/>
    <property type="match status" value="1"/>
</dbReference>
<dbReference type="PANTHER" id="PTHR11228:SF34">
    <property type="entry name" value="TUNGSTEN-CONTAINING ALDEHYDE FERREDOXIN OXIDOREDUCTASE COFACTOR MODIFYING PROTEIN"/>
    <property type="match status" value="1"/>
</dbReference>
<dbReference type="AlphaFoldDB" id="A0A1F5R3A2"/>
<evidence type="ECO:0000256" key="3">
    <source>
        <dbReference type="ARBA" id="ARBA00023004"/>
    </source>
</evidence>
<protein>
    <recommendedName>
        <fullName evidence="5">Radical SAM core domain-containing protein</fullName>
    </recommendedName>
</protein>
<dbReference type="PANTHER" id="PTHR11228">
    <property type="entry name" value="RADICAL SAM DOMAIN PROTEIN"/>
    <property type="match status" value="1"/>
</dbReference>
<keyword evidence="4" id="KW-0411">Iron-sulfur</keyword>
<dbReference type="InterPro" id="IPR023885">
    <property type="entry name" value="4Fe4S-binding_SPASM_dom"/>
</dbReference>
<evidence type="ECO:0000313" key="6">
    <source>
        <dbReference type="EMBL" id="OGF08945.1"/>
    </source>
</evidence>
<keyword evidence="1" id="KW-0949">S-adenosyl-L-methionine</keyword>
<dbReference type="GO" id="GO:0003824">
    <property type="term" value="F:catalytic activity"/>
    <property type="evidence" value="ECO:0007669"/>
    <property type="project" value="InterPro"/>
</dbReference>
<dbReference type="InterPro" id="IPR007197">
    <property type="entry name" value="rSAM"/>
</dbReference>
<dbReference type="InterPro" id="IPR013785">
    <property type="entry name" value="Aldolase_TIM"/>
</dbReference>
<dbReference type="GO" id="GO:0046872">
    <property type="term" value="F:metal ion binding"/>
    <property type="evidence" value="ECO:0007669"/>
    <property type="project" value="UniProtKB-KW"/>
</dbReference>
<organism evidence="6 7">
    <name type="scientific">Candidatus Edwardsbacteria bacterium GWF2_54_11</name>
    <dbReference type="NCBI Taxonomy" id="1817851"/>
    <lineage>
        <taxon>Bacteria</taxon>
        <taxon>Candidatus Edwardsiibacteriota</taxon>
    </lineage>
</organism>
<keyword evidence="2" id="KW-0479">Metal-binding</keyword>